<keyword evidence="5" id="KW-0539">Nucleus</keyword>
<evidence type="ECO:0000313" key="11">
    <source>
        <dbReference type="Proteomes" id="UP000516314"/>
    </source>
</evidence>
<dbReference type="SUPFAM" id="SSF52954">
    <property type="entry name" value="Class II aaRS ABD-related"/>
    <property type="match status" value="1"/>
</dbReference>
<keyword evidence="4" id="KW-0804">Transcription</keyword>
<dbReference type="Gene3D" id="3.40.50.10480">
    <property type="entry name" value="Probable brix-domain ribosomal biogenesis protein"/>
    <property type="match status" value="1"/>
</dbReference>
<evidence type="ECO:0000256" key="2">
    <source>
        <dbReference type="ARBA" id="ARBA00023015"/>
    </source>
</evidence>
<feature type="compositionally biased region" description="Polar residues" evidence="6">
    <location>
        <begin position="643"/>
        <end position="663"/>
    </location>
</feature>
<dbReference type="Pfam" id="PF02365">
    <property type="entry name" value="NAM"/>
    <property type="match status" value="1"/>
</dbReference>
<evidence type="ECO:0000256" key="5">
    <source>
        <dbReference type="ARBA" id="ARBA00023242"/>
    </source>
</evidence>
<proteinExistence type="predicted"/>
<evidence type="ECO:0000256" key="3">
    <source>
        <dbReference type="ARBA" id="ARBA00023125"/>
    </source>
</evidence>
<sequence length="788" mass="90146">MGFKRKKDDGDGEEMESDVRGKSTFSGGEKRNVILPSMIKNKDKRSKVYAKQKHEKKLEKQKKIRARDAAEKRALELGEEPPQKMIPKTIENTRESDETVCRPDDEELFADIDADEFNPVLRREIAPKVLLTTCRFNSTRGPALISELLSVIPNSHYQKRGTYDLKKIVEYATKKDFTSLIVVHTNRREPDALLIIGLPNGPTAHFKLSNLVLRKDIKNHGNPTSHQPELVLNNFTTRLGNRVGRFFQSLFPPDPNFRGRRVVTFHNQRDFIFFRHHRYIFETKESKSDKGKEETIKPRLQECGPRFTLKLVTLQHGTFDTKGGEFEWVHKPEMDTSRRRFYPTGEELINHYLKNKILGKTWLVDEAISEINICSYDPIYLPSLSKIKSDDPVWYFFCPKEYTSAKKKVTKRTTSSGYWKATGVDRKIKDKRGNRGEIGIKKTLVYYEGRVPKGVWTPWVMHEYHITCLPQDQRNYVICQVMYKGEDGDVPSGGNNSSEPSQSLVSDSNTVRATSPTALEFEKPGQENFFGMSVDDLGTPKNEQEDFSLWDVLDPDMLFSDNNNPTVHPQAPHLAPNDDEFLGGLRHVNREQVEYLFANEDFISRPTLSMTENRNDHRPKKALSGIIVDYSSDSNSDAESISATSYQGTSSPGDDSVGSSNRQFLQTGGDEILSSCNDLQTYGEPSISSSTRQSQLTRSIIRPKQEVKQDTSRAVDSDTSIDKESSMVKTEKKSWFITEEAMERNRNNPRYIYLMRMIIGFILLLALISNIISVLQNLNPAMKFDRER</sequence>
<dbReference type="Pfam" id="PF04427">
    <property type="entry name" value="Brix"/>
    <property type="match status" value="1"/>
</dbReference>
<dbReference type="PANTHER" id="PTHR22734">
    <property type="entry name" value="U3 SMALL NUCLEOLAR RIBONUCLEOPROTEIN PROTEIN IMP4"/>
    <property type="match status" value="1"/>
</dbReference>
<dbReference type="AlphaFoldDB" id="A0A7G2EWL1"/>
<keyword evidence="2" id="KW-0805">Transcription regulation</keyword>
<dbReference type="InterPro" id="IPR036093">
    <property type="entry name" value="NAC_dom_sf"/>
</dbReference>
<reference evidence="10 11" key="1">
    <citation type="submission" date="2020-09" db="EMBL/GenBank/DDBJ databases">
        <authorList>
            <person name="Ashkenazy H."/>
        </authorList>
    </citation>
    <scope>NUCLEOTIDE SEQUENCE [LARGE SCALE GENOMIC DNA]</scope>
    <source>
        <strain evidence="11">cv. Cdm-0</strain>
    </source>
</reference>
<dbReference type="FunFam" id="3.40.50.10480:FF:000004">
    <property type="entry name" value="Ribosome production factor 1"/>
    <property type="match status" value="1"/>
</dbReference>
<dbReference type="GO" id="GO:0005634">
    <property type="term" value="C:nucleus"/>
    <property type="evidence" value="ECO:0007669"/>
    <property type="project" value="UniProtKB-SubCell"/>
</dbReference>
<dbReference type="GO" id="GO:0003677">
    <property type="term" value="F:DNA binding"/>
    <property type="evidence" value="ECO:0007669"/>
    <property type="project" value="UniProtKB-KW"/>
</dbReference>
<gene>
    <name evidence="10" type="ORF">AT9943_LOCUS14558</name>
</gene>
<dbReference type="FunFam" id="2.170.150.80:FF:000012">
    <property type="entry name" value="NAC with transmembrane motif1"/>
    <property type="match status" value="1"/>
</dbReference>
<keyword evidence="7" id="KW-0812">Transmembrane</keyword>
<evidence type="ECO:0000256" key="7">
    <source>
        <dbReference type="SAM" id="Phobius"/>
    </source>
</evidence>
<evidence type="ECO:0000256" key="1">
    <source>
        <dbReference type="ARBA" id="ARBA00004123"/>
    </source>
</evidence>
<evidence type="ECO:0000259" key="8">
    <source>
        <dbReference type="PROSITE" id="PS50833"/>
    </source>
</evidence>
<dbReference type="GO" id="GO:0006355">
    <property type="term" value="P:regulation of DNA-templated transcription"/>
    <property type="evidence" value="ECO:0007669"/>
    <property type="project" value="InterPro"/>
</dbReference>
<evidence type="ECO:0000256" key="6">
    <source>
        <dbReference type="SAM" id="MobiDB-lite"/>
    </source>
</evidence>
<dbReference type="InterPro" id="IPR044281">
    <property type="entry name" value="IMP4/RPF1"/>
</dbReference>
<organism evidence="10 11">
    <name type="scientific">Arabidopsis thaliana</name>
    <name type="common">Mouse-ear cress</name>
    <dbReference type="NCBI Taxonomy" id="3702"/>
    <lineage>
        <taxon>Eukaryota</taxon>
        <taxon>Viridiplantae</taxon>
        <taxon>Streptophyta</taxon>
        <taxon>Embryophyta</taxon>
        <taxon>Tracheophyta</taxon>
        <taxon>Spermatophyta</taxon>
        <taxon>Magnoliopsida</taxon>
        <taxon>eudicotyledons</taxon>
        <taxon>Gunneridae</taxon>
        <taxon>Pentapetalae</taxon>
        <taxon>rosids</taxon>
        <taxon>malvids</taxon>
        <taxon>Brassicales</taxon>
        <taxon>Brassicaceae</taxon>
        <taxon>Camelineae</taxon>
        <taxon>Arabidopsis</taxon>
    </lineage>
</organism>
<feature type="compositionally biased region" description="Low complexity" evidence="6">
    <location>
        <begin position="633"/>
        <end position="642"/>
    </location>
</feature>
<comment type="subcellular location">
    <subcellularLocation>
        <location evidence="1">Nucleus</location>
    </subcellularLocation>
</comment>
<dbReference type="PROSITE" id="PS51005">
    <property type="entry name" value="NAC"/>
    <property type="match status" value="1"/>
</dbReference>
<dbReference type="Gene3D" id="2.170.150.80">
    <property type="entry name" value="NAC domain"/>
    <property type="match status" value="1"/>
</dbReference>
<protein>
    <submittedName>
        <fullName evidence="10">(thale cress) hypothetical protein</fullName>
    </submittedName>
</protein>
<feature type="transmembrane region" description="Helical" evidence="7">
    <location>
        <begin position="753"/>
        <end position="778"/>
    </location>
</feature>
<dbReference type="EMBL" id="LR881469">
    <property type="protein sequence ID" value="CAD5326820.1"/>
    <property type="molecule type" value="Genomic_DNA"/>
</dbReference>
<feature type="region of interest" description="Disordered" evidence="6">
    <location>
        <begin position="704"/>
        <end position="724"/>
    </location>
</feature>
<name>A0A7G2EWL1_ARATH</name>
<keyword evidence="3" id="KW-0238">DNA-binding</keyword>
<dbReference type="GO" id="GO:0016020">
    <property type="term" value="C:membrane"/>
    <property type="evidence" value="ECO:0007669"/>
    <property type="project" value="UniProtKB-ARBA"/>
</dbReference>
<feature type="compositionally biased region" description="Basic residues" evidence="6">
    <location>
        <begin position="42"/>
        <end position="65"/>
    </location>
</feature>
<feature type="region of interest" description="Disordered" evidence="6">
    <location>
        <begin position="489"/>
        <end position="511"/>
    </location>
</feature>
<dbReference type="Proteomes" id="UP000516314">
    <property type="component" value="Chromosome 4"/>
</dbReference>
<dbReference type="PANTHER" id="PTHR22734:SF3">
    <property type="entry name" value="RIBOSOME PRODUCTION FACTOR 1"/>
    <property type="match status" value="1"/>
</dbReference>
<evidence type="ECO:0000313" key="10">
    <source>
        <dbReference type="EMBL" id="CAD5326820.1"/>
    </source>
</evidence>
<evidence type="ECO:0000259" key="9">
    <source>
        <dbReference type="PROSITE" id="PS51005"/>
    </source>
</evidence>
<feature type="domain" description="NAC" evidence="9">
    <location>
        <begin position="335"/>
        <end position="484"/>
    </location>
</feature>
<accession>A0A7G2EWL1</accession>
<dbReference type="InterPro" id="IPR003441">
    <property type="entry name" value="NAC-dom"/>
</dbReference>
<feature type="domain" description="Brix" evidence="8">
    <location>
        <begin position="127"/>
        <end position="320"/>
    </location>
</feature>
<feature type="compositionally biased region" description="Polar residues" evidence="6">
    <location>
        <begin position="493"/>
        <end position="511"/>
    </location>
</feature>
<feature type="region of interest" description="Disordered" evidence="6">
    <location>
        <begin position="633"/>
        <end position="663"/>
    </location>
</feature>
<evidence type="ECO:0000256" key="4">
    <source>
        <dbReference type="ARBA" id="ARBA00023163"/>
    </source>
</evidence>
<dbReference type="GO" id="GO:0042134">
    <property type="term" value="F:rRNA primary transcript binding"/>
    <property type="evidence" value="ECO:0007669"/>
    <property type="project" value="InterPro"/>
</dbReference>
<feature type="region of interest" description="Disordered" evidence="6">
    <location>
        <begin position="1"/>
        <end position="73"/>
    </location>
</feature>
<dbReference type="SMART" id="SM00879">
    <property type="entry name" value="Brix"/>
    <property type="match status" value="1"/>
</dbReference>
<dbReference type="SUPFAM" id="SSF101941">
    <property type="entry name" value="NAC domain"/>
    <property type="match status" value="1"/>
</dbReference>
<dbReference type="GO" id="GO:0006364">
    <property type="term" value="P:rRNA processing"/>
    <property type="evidence" value="ECO:0007669"/>
    <property type="project" value="InterPro"/>
</dbReference>
<keyword evidence="7" id="KW-1133">Transmembrane helix</keyword>
<keyword evidence="7" id="KW-0472">Membrane</keyword>
<dbReference type="PROSITE" id="PS50833">
    <property type="entry name" value="BRIX"/>
    <property type="match status" value="1"/>
</dbReference>
<dbReference type="InterPro" id="IPR007109">
    <property type="entry name" value="Brix"/>
</dbReference>